<gene>
    <name evidence="1" type="ORF">CGZ94_00685</name>
</gene>
<accession>A0A255GNR4</accession>
<dbReference type="RefSeq" id="WP_094404314.1">
    <property type="nucleotide sequence ID" value="NZ_NMVN01000011.1"/>
</dbReference>
<sequence>MNSSSDREHLDHLAEDWAYLVEHSGPRVRGWAERHPVLAGCEGPLAVLERIAEQPDATLAALLAEDAAGCPLAGRVVLQTMLPKLRRMARRDPSAGIDDYLAQLWLVIRRYPLDRRPRRIAANLALDTLKAVRAERHQQLVPVAEPELERLLPPVLEAADELTARRLIRAARRLGLIDRATGALLATVYAEGCSGAAAAERHHANPGAVRQRCHVAVRRMRAHAAELAEIA</sequence>
<organism evidence="1 2">
    <name type="scientific">Enemella evansiae</name>
    <dbReference type="NCBI Taxonomy" id="2016499"/>
    <lineage>
        <taxon>Bacteria</taxon>
        <taxon>Bacillati</taxon>
        <taxon>Actinomycetota</taxon>
        <taxon>Actinomycetes</taxon>
        <taxon>Propionibacteriales</taxon>
        <taxon>Propionibacteriaceae</taxon>
        <taxon>Enemella</taxon>
    </lineage>
</organism>
<proteinExistence type="predicted"/>
<comment type="caution">
    <text evidence="1">The sequence shown here is derived from an EMBL/GenBank/DDBJ whole genome shotgun (WGS) entry which is preliminary data.</text>
</comment>
<dbReference type="Proteomes" id="UP000215896">
    <property type="component" value="Unassembled WGS sequence"/>
</dbReference>
<dbReference type="EMBL" id="NMVO01000001">
    <property type="protein sequence ID" value="OYO17460.1"/>
    <property type="molecule type" value="Genomic_DNA"/>
</dbReference>
<protein>
    <recommendedName>
        <fullName evidence="3">Sigma-70 family RNA polymerase sigma factor</fullName>
    </recommendedName>
</protein>
<keyword evidence="2" id="KW-1185">Reference proteome</keyword>
<evidence type="ECO:0000313" key="2">
    <source>
        <dbReference type="Proteomes" id="UP000215896"/>
    </source>
</evidence>
<name>A0A255GNR4_9ACTN</name>
<reference evidence="1 2" key="1">
    <citation type="submission" date="2017-07" db="EMBL/GenBank/DDBJ databases">
        <title>Draft whole genome sequences of clinical Proprionibacteriaceae strains.</title>
        <authorList>
            <person name="Bernier A.-M."/>
            <person name="Bernard K."/>
            <person name="Domingo M.-C."/>
        </authorList>
    </citation>
    <scope>NUCLEOTIDE SEQUENCE [LARGE SCALE GENOMIC DNA]</scope>
    <source>
        <strain evidence="1 2">NML 030167</strain>
    </source>
</reference>
<dbReference type="AlphaFoldDB" id="A0A255GNR4"/>
<evidence type="ECO:0008006" key="3">
    <source>
        <dbReference type="Google" id="ProtNLM"/>
    </source>
</evidence>
<evidence type="ECO:0000313" key="1">
    <source>
        <dbReference type="EMBL" id="OYO17460.1"/>
    </source>
</evidence>
<dbReference type="OrthoDB" id="4453977at2"/>